<dbReference type="AlphaFoldDB" id="A0A382MXC4"/>
<dbReference type="GO" id="GO:0016812">
    <property type="term" value="F:hydrolase activity, acting on carbon-nitrogen (but not peptide) bonds, in cyclic amides"/>
    <property type="evidence" value="ECO:0007669"/>
    <property type="project" value="TreeGrafter"/>
</dbReference>
<dbReference type="GO" id="GO:0046872">
    <property type="term" value="F:metal ion binding"/>
    <property type="evidence" value="ECO:0007669"/>
    <property type="project" value="UniProtKB-KW"/>
</dbReference>
<dbReference type="InterPro" id="IPR006680">
    <property type="entry name" value="Amidohydro-rel"/>
</dbReference>
<dbReference type="InterPro" id="IPR011778">
    <property type="entry name" value="Hydantoinase/dihydroPyrase"/>
</dbReference>
<feature type="non-terminal residue" evidence="6">
    <location>
        <position position="377"/>
    </location>
</feature>
<dbReference type="NCBIfam" id="TIGR02033">
    <property type="entry name" value="D-hydantoinase"/>
    <property type="match status" value="1"/>
</dbReference>
<dbReference type="PANTHER" id="PTHR11647">
    <property type="entry name" value="HYDRANTOINASE/DIHYDROPYRIMIDINASE FAMILY MEMBER"/>
    <property type="match status" value="1"/>
</dbReference>
<gene>
    <name evidence="6" type="ORF">METZ01_LOCUS306034</name>
</gene>
<dbReference type="InterPro" id="IPR032466">
    <property type="entry name" value="Metal_Hydrolase"/>
</dbReference>
<comment type="similarity">
    <text evidence="2">Belongs to the metallo-dependent hydrolases superfamily. Hydantoinase/dihydropyrimidinase family.</text>
</comment>
<feature type="non-terminal residue" evidence="6">
    <location>
        <position position="1"/>
    </location>
</feature>
<evidence type="ECO:0000256" key="3">
    <source>
        <dbReference type="ARBA" id="ARBA00022723"/>
    </source>
</evidence>
<dbReference type="Pfam" id="PF01979">
    <property type="entry name" value="Amidohydro_1"/>
    <property type="match status" value="1"/>
</dbReference>
<dbReference type="FunFam" id="3.20.20.140:FF:000076">
    <property type="entry name" value="Dihydropyrimidinase like 2"/>
    <property type="match status" value="1"/>
</dbReference>
<keyword evidence="3" id="KW-0479">Metal-binding</keyword>
<organism evidence="6">
    <name type="scientific">marine metagenome</name>
    <dbReference type="NCBI Taxonomy" id="408172"/>
    <lineage>
        <taxon>unclassified sequences</taxon>
        <taxon>metagenomes</taxon>
        <taxon>ecological metagenomes</taxon>
    </lineage>
</organism>
<dbReference type="SUPFAM" id="SSF51338">
    <property type="entry name" value="Composite domain of metallo-dependent hydrolases"/>
    <property type="match status" value="1"/>
</dbReference>
<evidence type="ECO:0000259" key="5">
    <source>
        <dbReference type="Pfam" id="PF01979"/>
    </source>
</evidence>
<proteinExistence type="inferred from homology"/>
<dbReference type="InterPro" id="IPR011059">
    <property type="entry name" value="Metal-dep_hydrolase_composite"/>
</dbReference>
<dbReference type="CDD" id="cd01314">
    <property type="entry name" value="D-HYD"/>
    <property type="match status" value="1"/>
</dbReference>
<name>A0A382MXC4_9ZZZZ</name>
<evidence type="ECO:0000256" key="4">
    <source>
        <dbReference type="ARBA" id="ARBA00022801"/>
    </source>
</evidence>
<keyword evidence="4" id="KW-0378">Hydrolase</keyword>
<dbReference type="EMBL" id="UINC01096358">
    <property type="protein sequence ID" value="SVC53180.1"/>
    <property type="molecule type" value="Genomic_DNA"/>
</dbReference>
<dbReference type="GO" id="GO:0005829">
    <property type="term" value="C:cytosol"/>
    <property type="evidence" value="ECO:0007669"/>
    <property type="project" value="TreeGrafter"/>
</dbReference>
<dbReference type="InterPro" id="IPR050378">
    <property type="entry name" value="Metallo-dep_Hydrolases_sf"/>
</dbReference>
<evidence type="ECO:0000256" key="1">
    <source>
        <dbReference type="ARBA" id="ARBA00001947"/>
    </source>
</evidence>
<evidence type="ECO:0000256" key="2">
    <source>
        <dbReference type="ARBA" id="ARBA00008829"/>
    </source>
</evidence>
<sequence>GIDCHTHLENTFGDSTTADDFLSGTKAAAFGGTTTILDFAFQGEDIGVLESIEKALQRAEGKASIDYGFHLITRHIDKQSLAEIKKAIFDEGITSFKLFMAYPGKMMVDDSAIFQALKLVGHCGGMISLHAENGIVIEQLIREALEQGHTSPRYHSLTRPSLLEGEATHRGICLAELAEAPVYFVHLSAMEALKHVVEARDRGIPAFAETCPHYLFFDESVYQDDSFDVAKFVMSPPIRSKEAQNDLWRALKFDDLQVIATDHCPYCMKEGHLGKINQKPFGRNNFSKIPNGAPGLQDRMTVVFDGGVNRGRLSMNRFIQLMSTNPAKIFGLFPKKGTIAIGSDADIVIFDPNEKHILSSDKNFSNCDYSLFEGKEV</sequence>
<dbReference type="SUPFAM" id="SSF51556">
    <property type="entry name" value="Metallo-dependent hydrolases"/>
    <property type="match status" value="1"/>
</dbReference>
<comment type="cofactor">
    <cofactor evidence="1">
        <name>Zn(2+)</name>
        <dbReference type="ChEBI" id="CHEBI:29105"/>
    </cofactor>
</comment>
<protein>
    <recommendedName>
        <fullName evidence="5">Amidohydrolase-related domain-containing protein</fullName>
    </recommendedName>
</protein>
<dbReference type="Gene3D" id="3.20.20.140">
    <property type="entry name" value="Metal-dependent hydrolases"/>
    <property type="match status" value="1"/>
</dbReference>
<dbReference type="Gene3D" id="2.30.40.10">
    <property type="entry name" value="Urease, subunit C, domain 1"/>
    <property type="match status" value="1"/>
</dbReference>
<feature type="domain" description="Amidohydrolase-related" evidence="5">
    <location>
        <begin position="1"/>
        <end position="362"/>
    </location>
</feature>
<reference evidence="6" key="1">
    <citation type="submission" date="2018-05" db="EMBL/GenBank/DDBJ databases">
        <authorList>
            <person name="Lanie J.A."/>
            <person name="Ng W.-L."/>
            <person name="Kazmierczak K.M."/>
            <person name="Andrzejewski T.M."/>
            <person name="Davidsen T.M."/>
            <person name="Wayne K.J."/>
            <person name="Tettelin H."/>
            <person name="Glass J.I."/>
            <person name="Rusch D."/>
            <person name="Podicherti R."/>
            <person name="Tsui H.-C.T."/>
            <person name="Winkler M.E."/>
        </authorList>
    </citation>
    <scope>NUCLEOTIDE SEQUENCE</scope>
</reference>
<dbReference type="PANTHER" id="PTHR11647:SF1">
    <property type="entry name" value="COLLAPSIN RESPONSE MEDIATOR PROTEIN"/>
    <property type="match status" value="1"/>
</dbReference>
<accession>A0A382MXC4</accession>
<evidence type="ECO:0000313" key="6">
    <source>
        <dbReference type="EMBL" id="SVC53180.1"/>
    </source>
</evidence>